<evidence type="ECO:0000256" key="2">
    <source>
        <dbReference type="ARBA" id="ARBA00022692"/>
    </source>
</evidence>
<feature type="repeat" description="Solcar" evidence="4">
    <location>
        <begin position="227"/>
        <end position="310"/>
    </location>
</feature>
<dbReference type="AlphaFoldDB" id="A0A5B8MJ40"/>
<keyword evidence="3 4" id="KW-0472">Membrane</keyword>
<dbReference type="PROSITE" id="PS50920">
    <property type="entry name" value="SOLCAR"/>
    <property type="match status" value="3"/>
</dbReference>
<dbReference type="GO" id="GO:0016020">
    <property type="term" value="C:membrane"/>
    <property type="evidence" value="ECO:0007669"/>
    <property type="project" value="UniProtKB-SubCell"/>
</dbReference>
<evidence type="ECO:0000256" key="1">
    <source>
        <dbReference type="ARBA" id="ARBA00004141"/>
    </source>
</evidence>
<dbReference type="Proteomes" id="UP000316726">
    <property type="component" value="Chromosome 4"/>
</dbReference>
<dbReference type="PANTHER" id="PTHR46181">
    <property type="entry name" value="MITOCHONDRIAL GLYCINE TRANSPORTER"/>
    <property type="match status" value="1"/>
</dbReference>
<proteinExistence type="inferred from homology"/>
<dbReference type="Gene3D" id="1.50.40.10">
    <property type="entry name" value="Mitochondrial carrier domain"/>
    <property type="match status" value="1"/>
</dbReference>
<comment type="subcellular location">
    <subcellularLocation>
        <location evidence="1">Membrane</location>
        <topology evidence="1">Multi-pass membrane protein</topology>
    </subcellularLocation>
</comment>
<evidence type="ECO:0000256" key="5">
    <source>
        <dbReference type="RuleBase" id="RU000488"/>
    </source>
</evidence>
<keyword evidence="2 4" id="KW-0812">Transmembrane</keyword>
<gene>
    <name evidence="6" type="ORF">A3770_04p29550</name>
</gene>
<dbReference type="Pfam" id="PF00153">
    <property type="entry name" value="Mito_carr"/>
    <property type="match status" value="3"/>
</dbReference>
<feature type="repeat" description="Solcar" evidence="4">
    <location>
        <begin position="32"/>
        <end position="119"/>
    </location>
</feature>
<evidence type="ECO:0000313" key="6">
    <source>
        <dbReference type="EMBL" id="QDZ20437.1"/>
    </source>
</evidence>
<evidence type="ECO:0000313" key="7">
    <source>
        <dbReference type="Proteomes" id="UP000316726"/>
    </source>
</evidence>
<dbReference type="PANTHER" id="PTHR46181:SF3">
    <property type="entry name" value="MITOCHONDRIAL GLYCINE TRANSPORTER"/>
    <property type="match status" value="1"/>
</dbReference>
<dbReference type="SUPFAM" id="SSF103506">
    <property type="entry name" value="Mitochondrial carrier"/>
    <property type="match status" value="1"/>
</dbReference>
<keyword evidence="5" id="KW-0813">Transport</keyword>
<evidence type="ECO:0000256" key="3">
    <source>
        <dbReference type="ARBA" id="ARBA00023136"/>
    </source>
</evidence>
<accession>A0A5B8MJ40</accession>
<keyword evidence="7" id="KW-1185">Reference proteome</keyword>
<comment type="similarity">
    <text evidence="5">Belongs to the mitochondrial carrier (TC 2.A.29) family.</text>
</comment>
<feature type="repeat" description="Solcar" evidence="4">
    <location>
        <begin position="131"/>
        <end position="216"/>
    </location>
</feature>
<dbReference type="EMBL" id="CP031037">
    <property type="protein sequence ID" value="QDZ20437.1"/>
    <property type="molecule type" value="Genomic_DNA"/>
</dbReference>
<protein>
    <submittedName>
        <fullName evidence="6">Mitochondrial solute carrier protein</fullName>
    </submittedName>
</protein>
<reference evidence="6 7" key="1">
    <citation type="submission" date="2018-07" db="EMBL/GenBank/DDBJ databases">
        <title>The complete nuclear genome of the prasinophyte Chloropicon primus (CCMP1205).</title>
        <authorList>
            <person name="Pombert J.-F."/>
            <person name="Otis C."/>
            <person name="Turmel M."/>
            <person name="Lemieux C."/>
        </authorList>
    </citation>
    <scope>NUCLEOTIDE SEQUENCE [LARGE SCALE GENOMIC DNA]</scope>
    <source>
        <strain evidence="6 7">CCMP1205</strain>
    </source>
</reference>
<dbReference type="OrthoDB" id="1924968at2759"/>
<evidence type="ECO:0000256" key="4">
    <source>
        <dbReference type="PROSITE-ProRule" id="PRU00282"/>
    </source>
</evidence>
<organism evidence="6 7">
    <name type="scientific">Chloropicon primus</name>
    <dbReference type="NCBI Taxonomy" id="1764295"/>
    <lineage>
        <taxon>Eukaryota</taxon>
        <taxon>Viridiplantae</taxon>
        <taxon>Chlorophyta</taxon>
        <taxon>Chloropicophyceae</taxon>
        <taxon>Chloropicales</taxon>
        <taxon>Chloropicaceae</taxon>
        <taxon>Chloropicon</taxon>
    </lineage>
</organism>
<sequence>MADGETSTSALGSETGAAKVRRDLAANLRGTVHSVASFASGCVSGVMSAVILQPTDVLKTKMQGDVLQTGQVRSVLAVTQSTIREGGVKSMWAGTKPAVVRVGLGIGVYMSVIEVLRKKFGEVREDGSVAISPMGALATGAGARTLATILEAPITVVKTRVEYFGAQPRKNFMQCVVKLAKNEGIGGMYRGVLPTIASSVPFSAIYYSLYTSFQSRLKENRRLEGKPPMLKNLMASSCAALVATVATQPADILRTQAQLNFTNANALRMLYSRCKELGFGTLFIGSAPRFAKRTLQAVLVWTVYEELFSGRLLGKLNLSR</sequence>
<dbReference type="STRING" id="1764295.A0A5B8MJ40"/>
<dbReference type="GO" id="GO:1904983">
    <property type="term" value="P:glycine import into mitochondrion"/>
    <property type="evidence" value="ECO:0007669"/>
    <property type="project" value="TreeGrafter"/>
</dbReference>
<dbReference type="InterPro" id="IPR018108">
    <property type="entry name" value="MCP_transmembrane"/>
</dbReference>
<name>A0A5B8MJ40_9CHLO</name>
<dbReference type="GO" id="GO:0005739">
    <property type="term" value="C:mitochondrion"/>
    <property type="evidence" value="ECO:0007669"/>
    <property type="project" value="TreeGrafter"/>
</dbReference>
<dbReference type="InterPro" id="IPR023395">
    <property type="entry name" value="MCP_dom_sf"/>
</dbReference>
<dbReference type="GO" id="GO:0015187">
    <property type="term" value="F:glycine transmembrane transporter activity"/>
    <property type="evidence" value="ECO:0007669"/>
    <property type="project" value="TreeGrafter"/>
</dbReference>